<keyword evidence="1" id="KW-0812">Transmembrane</keyword>
<evidence type="ECO:0000313" key="2">
    <source>
        <dbReference type="EMBL" id="SVA18888.1"/>
    </source>
</evidence>
<dbReference type="AlphaFoldDB" id="A0A381TTQ9"/>
<evidence type="ECO:0000256" key="1">
    <source>
        <dbReference type="SAM" id="Phobius"/>
    </source>
</evidence>
<proteinExistence type="predicted"/>
<accession>A0A381TTQ9</accession>
<keyword evidence="1" id="KW-0472">Membrane</keyword>
<feature type="non-terminal residue" evidence="2">
    <location>
        <position position="35"/>
    </location>
</feature>
<name>A0A381TTQ9_9ZZZZ</name>
<protein>
    <submittedName>
        <fullName evidence="2">Uncharacterized protein</fullName>
    </submittedName>
</protein>
<dbReference type="EMBL" id="UINC01005074">
    <property type="protein sequence ID" value="SVA18888.1"/>
    <property type="molecule type" value="Genomic_DNA"/>
</dbReference>
<feature type="transmembrane region" description="Helical" evidence="1">
    <location>
        <begin position="12"/>
        <end position="31"/>
    </location>
</feature>
<organism evidence="2">
    <name type="scientific">marine metagenome</name>
    <dbReference type="NCBI Taxonomy" id="408172"/>
    <lineage>
        <taxon>unclassified sequences</taxon>
        <taxon>metagenomes</taxon>
        <taxon>ecological metagenomes</taxon>
    </lineage>
</organism>
<gene>
    <name evidence="2" type="ORF">METZ01_LOCUS71742</name>
</gene>
<reference evidence="2" key="1">
    <citation type="submission" date="2018-05" db="EMBL/GenBank/DDBJ databases">
        <authorList>
            <person name="Lanie J.A."/>
            <person name="Ng W.-L."/>
            <person name="Kazmierczak K.M."/>
            <person name="Andrzejewski T.M."/>
            <person name="Davidsen T.M."/>
            <person name="Wayne K.J."/>
            <person name="Tettelin H."/>
            <person name="Glass J.I."/>
            <person name="Rusch D."/>
            <person name="Podicherti R."/>
            <person name="Tsui H.-C.T."/>
            <person name="Winkler M.E."/>
        </authorList>
    </citation>
    <scope>NUCLEOTIDE SEQUENCE</scope>
</reference>
<keyword evidence="1" id="KW-1133">Transmembrane helix</keyword>
<sequence length="35" mass="4027">MTSDDRKFYRYRFVIAGLILAAHFSVGLNFFSVSP</sequence>